<name>A0ABS3L8S9_9ENTE</name>
<gene>
    <name evidence="1" type="ORF">JZO70_07705</name>
</gene>
<dbReference type="RefSeq" id="WP_207672970.1">
    <property type="nucleotide sequence ID" value="NZ_JAFREM010000012.1"/>
</dbReference>
<sequence>MAFEEDYLVRQLKTIGEAAGRIIASTFSLEKGSINLGQVEDENGKLVSGNQLLEEYLEERKIHEAFLLIESKKYSLSYLDMSTLTSFFIKYLKELPADERVALNISPEKIDYYQEKLEEL</sequence>
<organism evidence="1 2">
    <name type="scientific">Candidatus Enterococcus moelleringii</name>
    <dbReference type="NCBI Taxonomy" id="2815325"/>
    <lineage>
        <taxon>Bacteria</taxon>
        <taxon>Bacillati</taxon>
        <taxon>Bacillota</taxon>
        <taxon>Bacilli</taxon>
        <taxon>Lactobacillales</taxon>
        <taxon>Enterococcaceae</taxon>
        <taxon>Enterococcus</taxon>
    </lineage>
</organism>
<comment type="caution">
    <text evidence="1">The sequence shown here is derived from an EMBL/GenBank/DDBJ whole genome shotgun (WGS) entry which is preliminary data.</text>
</comment>
<accession>A0ABS3L8S9</accession>
<keyword evidence="2" id="KW-1185">Reference proteome</keyword>
<dbReference type="EMBL" id="JAFREM010000012">
    <property type="protein sequence ID" value="MBO1306041.1"/>
    <property type="molecule type" value="Genomic_DNA"/>
</dbReference>
<evidence type="ECO:0000313" key="2">
    <source>
        <dbReference type="Proteomes" id="UP000664601"/>
    </source>
</evidence>
<reference evidence="1 2" key="1">
    <citation type="submission" date="2021-03" db="EMBL/GenBank/DDBJ databases">
        <title>Enterococcal diversity collection.</title>
        <authorList>
            <person name="Gilmore M.S."/>
            <person name="Schwartzman J."/>
            <person name="Van Tyne D."/>
            <person name="Martin M."/>
            <person name="Earl A.M."/>
            <person name="Manson A.L."/>
            <person name="Straub T."/>
            <person name="Salamzade R."/>
            <person name="Saavedra J."/>
            <person name="Lebreton F."/>
            <person name="Prichula J."/>
            <person name="Schaufler K."/>
            <person name="Gaca A."/>
            <person name="Sgardioli B."/>
            <person name="Wagenaar J."/>
            <person name="Strong T."/>
        </authorList>
    </citation>
    <scope>NUCLEOTIDE SEQUENCE [LARGE SCALE GENOMIC DNA]</scope>
    <source>
        <strain evidence="1 2">669A</strain>
    </source>
</reference>
<proteinExistence type="predicted"/>
<protein>
    <submittedName>
        <fullName evidence="1">Uncharacterized protein</fullName>
    </submittedName>
</protein>
<dbReference type="Proteomes" id="UP000664601">
    <property type="component" value="Unassembled WGS sequence"/>
</dbReference>
<evidence type="ECO:0000313" key="1">
    <source>
        <dbReference type="EMBL" id="MBO1306041.1"/>
    </source>
</evidence>